<dbReference type="Gene3D" id="3.30.429.10">
    <property type="entry name" value="Macrophage Migration Inhibitory Factor"/>
    <property type="match status" value="1"/>
</dbReference>
<gene>
    <name evidence="1" type="ORF">ABE41_018115</name>
</gene>
<dbReference type="InterPro" id="IPR015017">
    <property type="entry name" value="DUF1904"/>
</dbReference>
<evidence type="ECO:0000313" key="1">
    <source>
        <dbReference type="EMBL" id="ANX13931.1"/>
    </source>
</evidence>
<dbReference type="KEGG" id="far:ABE41_018115"/>
<dbReference type="InterPro" id="IPR014347">
    <property type="entry name" value="Tautomerase/MIF_sf"/>
</dbReference>
<proteinExistence type="predicted"/>
<organism evidence="1 2">
    <name type="scientific">Fictibacillus arsenicus</name>
    <dbReference type="NCBI Taxonomy" id="255247"/>
    <lineage>
        <taxon>Bacteria</taxon>
        <taxon>Bacillati</taxon>
        <taxon>Bacillota</taxon>
        <taxon>Bacilli</taxon>
        <taxon>Bacillales</taxon>
        <taxon>Fictibacillaceae</taxon>
        <taxon>Fictibacillus</taxon>
    </lineage>
</organism>
<dbReference type="AlphaFoldDB" id="A0A1B1Z959"/>
<keyword evidence="2" id="KW-1185">Reference proteome</keyword>
<evidence type="ECO:0000313" key="2">
    <source>
        <dbReference type="Proteomes" id="UP000077412"/>
    </source>
</evidence>
<sequence length="114" mass="13270">MPFIRFTGFNRETLEIFAPSLIEKIATIANIQKDTIKLELHKTEPLTQSPPSIEILIFPRDQQTFDSLSSLIYEILSKYGYTNVHIFFQLLSPLLYYKNGVSIDESIYFKKFNS</sequence>
<name>A0A1B1Z959_9BACL</name>
<reference evidence="1 2" key="1">
    <citation type="submission" date="2016-08" db="EMBL/GenBank/DDBJ databases">
        <title>Complete genome sequence of Fictibacillus arsenicus G25-54, a strain with toxicity to nematodes and a potential arsenic-resistance activity.</title>
        <authorList>
            <person name="Zheng Z."/>
        </authorList>
    </citation>
    <scope>NUCLEOTIDE SEQUENCE [LARGE SCALE GENOMIC DNA]</scope>
    <source>
        <strain evidence="1 2">G25-54</strain>
    </source>
</reference>
<evidence type="ECO:0008006" key="3">
    <source>
        <dbReference type="Google" id="ProtNLM"/>
    </source>
</evidence>
<dbReference type="Pfam" id="PF08921">
    <property type="entry name" value="DUF1904"/>
    <property type="match status" value="1"/>
</dbReference>
<dbReference type="STRING" id="255247.ABE41_018115"/>
<accession>A0A1B1Z959</accession>
<protein>
    <recommendedName>
        <fullName evidence="3">DUF1904 domain-containing protein</fullName>
    </recommendedName>
</protein>
<dbReference type="Proteomes" id="UP000077412">
    <property type="component" value="Chromosome"/>
</dbReference>
<dbReference type="EMBL" id="CP016761">
    <property type="protein sequence ID" value="ANX13931.1"/>
    <property type="molecule type" value="Genomic_DNA"/>
</dbReference>
<dbReference type="SUPFAM" id="SSF55331">
    <property type="entry name" value="Tautomerase/MIF"/>
    <property type="match status" value="1"/>
</dbReference>